<dbReference type="PANTHER" id="PTHR33498">
    <property type="entry name" value="TRANSPOSASE FOR INSERTION SEQUENCE ELEMENT IS1557"/>
    <property type="match status" value="1"/>
</dbReference>
<dbReference type="AlphaFoldDB" id="A0A5P0ZZC0"/>
<dbReference type="RefSeq" id="WP_162000297.1">
    <property type="nucleotide sequence ID" value="NZ_VDFP01000024.1"/>
</dbReference>
<dbReference type="Proteomes" id="UP000414364">
    <property type="component" value="Unassembled WGS sequence"/>
</dbReference>
<feature type="domain" description="Transposase IS204/IS1001/IS1096/IS1165 DDE" evidence="1">
    <location>
        <begin position="3"/>
        <end position="88"/>
    </location>
</feature>
<dbReference type="EMBL" id="VDFO01000051">
    <property type="protein sequence ID" value="MQS98436.1"/>
    <property type="molecule type" value="Genomic_DNA"/>
</dbReference>
<dbReference type="Pfam" id="PF01610">
    <property type="entry name" value="DDE_Tnp_ISL3"/>
    <property type="match status" value="1"/>
</dbReference>
<evidence type="ECO:0000313" key="4">
    <source>
        <dbReference type="Proteomes" id="UP000371423"/>
    </source>
</evidence>
<keyword evidence="4" id="KW-1185">Reference proteome</keyword>
<evidence type="ECO:0000313" key="3">
    <source>
        <dbReference type="EMBL" id="MQS98436.1"/>
    </source>
</evidence>
<name>A0A5P0ZZC0_9LACO</name>
<comment type="caution">
    <text evidence="3">The sequence shown here is derived from an EMBL/GenBank/DDBJ whole genome shotgun (WGS) entry which is preliminary data.</text>
</comment>
<accession>A0A5P0ZZC0</accession>
<evidence type="ECO:0000313" key="5">
    <source>
        <dbReference type="Proteomes" id="UP000414364"/>
    </source>
</evidence>
<dbReference type="InterPro" id="IPR047951">
    <property type="entry name" value="Transpos_ISL3"/>
</dbReference>
<organism evidence="3 4">
    <name type="scientific">Companilactobacillus halodurans</name>
    <dbReference type="NCBI Taxonomy" id="2584183"/>
    <lineage>
        <taxon>Bacteria</taxon>
        <taxon>Bacillati</taxon>
        <taxon>Bacillota</taxon>
        <taxon>Bacilli</taxon>
        <taxon>Lactobacillales</taxon>
        <taxon>Lactobacillaceae</taxon>
        <taxon>Companilactobacillus</taxon>
    </lineage>
</organism>
<dbReference type="Proteomes" id="UP000371423">
    <property type="component" value="Unassembled WGS sequence"/>
</dbReference>
<evidence type="ECO:0000313" key="2">
    <source>
        <dbReference type="EMBL" id="MQS76719.1"/>
    </source>
</evidence>
<protein>
    <submittedName>
        <fullName evidence="3">Transposase</fullName>
    </submittedName>
</protein>
<dbReference type="InterPro" id="IPR002560">
    <property type="entry name" value="Transposase_DDE"/>
</dbReference>
<dbReference type="EMBL" id="VDFP01000024">
    <property type="protein sequence ID" value="MQS76719.1"/>
    <property type="molecule type" value="Genomic_DNA"/>
</dbReference>
<proteinExistence type="predicted"/>
<gene>
    <name evidence="3" type="ORF">FHL05_11280</name>
    <name evidence="2" type="ORF">FHL06_10090</name>
</gene>
<sequence>MAIDADTHGLVELIHDRLSSTIFEHFINQYSFPERQAVKIVSIDLNANYQLVVHRISPNARIIVDIFHIVQLCSRAIDRARINSLKKFLIKCLVYTVYFIFQRKM</sequence>
<evidence type="ECO:0000259" key="1">
    <source>
        <dbReference type="Pfam" id="PF01610"/>
    </source>
</evidence>
<dbReference type="PANTHER" id="PTHR33498:SF1">
    <property type="entry name" value="TRANSPOSASE FOR INSERTION SEQUENCE ELEMENT IS1557"/>
    <property type="match status" value="1"/>
</dbReference>
<reference evidence="4 5" key="1">
    <citation type="journal article" date="2019" name="Syst. Appl. Microbiol.">
        <title>Polyphasic characterization of two novel Lactobacillus spp. isolated from blown salami packages: Description of Lactobacillus halodurans sp. nov. and Lactobacillus salsicarnum sp. nov.</title>
        <authorList>
            <person name="Schuster J.A."/>
            <person name="Klingl A."/>
            <person name="Vogel R.F."/>
            <person name="Ehrmann M.A."/>
        </authorList>
    </citation>
    <scope>NUCLEOTIDE SEQUENCE [LARGE SCALE GENOMIC DNA]</scope>
    <source>
        <strain evidence="3 4">TMW 1.1920</strain>
        <strain evidence="2 5">TMW 1.2172</strain>
    </source>
</reference>